<proteinExistence type="predicted"/>
<keyword evidence="5" id="KW-0547">Nucleotide-binding</keyword>
<dbReference type="InterPro" id="IPR023298">
    <property type="entry name" value="ATPase_P-typ_TM_dom_sf"/>
</dbReference>
<organism evidence="15 16">
    <name type="scientific">Globodera pallida</name>
    <name type="common">Potato cyst nematode worm</name>
    <name type="synonym">Heterodera pallida</name>
    <dbReference type="NCBI Taxonomy" id="36090"/>
    <lineage>
        <taxon>Eukaryota</taxon>
        <taxon>Metazoa</taxon>
        <taxon>Ecdysozoa</taxon>
        <taxon>Nematoda</taxon>
        <taxon>Chromadorea</taxon>
        <taxon>Rhabditida</taxon>
        <taxon>Tylenchina</taxon>
        <taxon>Tylenchomorpha</taxon>
        <taxon>Tylenchoidea</taxon>
        <taxon>Heteroderidae</taxon>
        <taxon>Heteroderinae</taxon>
        <taxon>Globodera</taxon>
    </lineage>
</organism>
<evidence type="ECO:0000313" key="15">
    <source>
        <dbReference type="Proteomes" id="UP000050741"/>
    </source>
</evidence>
<dbReference type="Proteomes" id="UP000050741">
    <property type="component" value="Unassembled WGS sequence"/>
</dbReference>
<dbReference type="Gene3D" id="2.70.150.10">
    <property type="entry name" value="Calcium-transporting ATPase, cytoplasmic transduction domain A"/>
    <property type="match status" value="1"/>
</dbReference>
<evidence type="ECO:0000256" key="11">
    <source>
        <dbReference type="ARBA" id="ARBA00023136"/>
    </source>
</evidence>
<keyword evidence="7" id="KW-0460">Magnesium</keyword>
<sequence length="213" mass="23905">MEREIENAHAKSADELFRFYATSPDGLSEEQADALRDIYGYNEMPAEEGKKLWELILEQFDDLLVKILLLAAIISFVLALFEEHADQTSAVTAFVEPFVILLILIANATVGVWQERNAESAIEALKEYEPEMAKVIRSGKHGIQMIRARELVPGDLVEVSVGDKIPADLRLVKIYSTTIRIDQSILTGESVSVIKNLDNVAFRRILDVMKLIC</sequence>
<evidence type="ECO:0000256" key="12">
    <source>
        <dbReference type="ARBA" id="ARBA00048694"/>
    </source>
</evidence>
<evidence type="ECO:0000313" key="16">
    <source>
        <dbReference type="WBParaSite" id="GPLIN_001216000"/>
    </source>
</evidence>
<dbReference type="FunFam" id="2.70.150.10:FF:000160">
    <property type="entry name" value="Sarcoplasmic/endoplasmic reticulum calcium ATPase 1"/>
    <property type="match status" value="1"/>
</dbReference>
<dbReference type="InterPro" id="IPR004014">
    <property type="entry name" value="ATPase_P-typ_cation-transptr_N"/>
</dbReference>
<dbReference type="InterPro" id="IPR059000">
    <property type="entry name" value="ATPase_P-type_domA"/>
</dbReference>
<keyword evidence="4 13" id="KW-0812">Transmembrane</keyword>
<dbReference type="SMART" id="SM00831">
    <property type="entry name" value="Cation_ATPase_N"/>
    <property type="match status" value="1"/>
</dbReference>
<dbReference type="InterPro" id="IPR008250">
    <property type="entry name" value="ATPase_P-typ_transduc_dom_A_sf"/>
</dbReference>
<evidence type="ECO:0000256" key="1">
    <source>
        <dbReference type="ARBA" id="ARBA00004326"/>
    </source>
</evidence>
<evidence type="ECO:0000256" key="2">
    <source>
        <dbReference type="ARBA" id="ARBA00012790"/>
    </source>
</evidence>
<feature type="transmembrane region" description="Helical" evidence="13">
    <location>
        <begin position="63"/>
        <end position="81"/>
    </location>
</feature>
<dbReference type="GO" id="GO:0033017">
    <property type="term" value="C:sarcoplasmic reticulum membrane"/>
    <property type="evidence" value="ECO:0007669"/>
    <property type="project" value="UniProtKB-SubCell"/>
</dbReference>
<reference evidence="15" key="1">
    <citation type="submission" date="2013-12" db="EMBL/GenBank/DDBJ databases">
        <authorList>
            <person name="Aslett M."/>
        </authorList>
    </citation>
    <scope>NUCLEOTIDE SEQUENCE [LARGE SCALE GENOMIC DNA]</scope>
    <source>
        <strain evidence="15">Lindley</strain>
    </source>
</reference>
<dbReference type="InterPro" id="IPR001757">
    <property type="entry name" value="P_typ_ATPase"/>
</dbReference>
<dbReference type="PANTHER" id="PTHR42861">
    <property type="entry name" value="CALCIUM-TRANSPORTING ATPASE"/>
    <property type="match status" value="1"/>
</dbReference>
<evidence type="ECO:0000256" key="7">
    <source>
        <dbReference type="ARBA" id="ARBA00022842"/>
    </source>
</evidence>
<evidence type="ECO:0000256" key="5">
    <source>
        <dbReference type="ARBA" id="ARBA00022741"/>
    </source>
</evidence>
<dbReference type="GO" id="GO:0016887">
    <property type="term" value="F:ATP hydrolysis activity"/>
    <property type="evidence" value="ECO:0007669"/>
    <property type="project" value="InterPro"/>
</dbReference>
<evidence type="ECO:0000259" key="14">
    <source>
        <dbReference type="SMART" id="SM00831"/>
    </source>
</evidence>
<keyword evidence="15" id="KW-1185">Reference proteome</keyword>
<comment type="catalytic activity">
    <reaction evidence="12">
        <text>Ca(2+)(in) + ATP + H2O = Ca(2+)(out) + ADP + phosphate + H(+)</text>
        <dbReference type="Rhea" id="RHEA:18105"/>
        <dbReference type="ChEBI" id="CHEBI:15377"/>
        <dbReference type="ChEBI" id="CHEBI:15378"/>
        <dbReference type="ChEBI" id="CHEBI:29108"/>
        <dbReference type="ChEBI" id="CHEBI:30616"/>
        <dbReference type="ChEBI" id="CHEBI:43474"/>
        <dbReference type="ChEBI" id="CHEBI:456216"/>
        <dbReference type="EC" id="7.2.2.10"/>
    </reaction>
</comment>
<dbReference type="EC" id="7.2.2.10" evidence="2"/>
<keyword evidence="11 13" id="KW-0472">Membrane</keyword>
<evidence type="ECO:0000256" key="6">
    <source>
        <dbReference type="ARBA" id="ARBA00022840"/>
    </source>
</evidence>
<reference evidence="15" key="2">
    <citation type="submission" date="2014-05" db="EMBL/GenBank/DDBJ databases">
        <title>The genome and life-stage specific transcriptomes of Globodera pallida elucidate key aspects of plant parasitism by a cyst nematode.</title>
        <authorList>
            <person name="Cotton J.A."/>
            <person name="Lilley C.J."/>
            <person name="Jones L.M."/>
            <person name="Kikuchi T."/>
            <person name="Reid A.J."/>
            <person name="Thorpe P."/>
            <person name="Tsai I.J."/>
            <person name="Beasley H."/>
            <person name="Blok V."/>
            <person name="Cock P.J.A."/>
            <person name="Van den Akker S.E."/>
            <person name="Holroyd N."/>
            <person name="Hunt M."/>
            <person name="Mantelin S."/>
            <person name="Naghra H."/>
            <person name="Pain A."/>
            <person name="Palomares-Rius J.E."/>
            <person name="Zarowiecki M."/>
            <person name="Berriman M."/>
            <person name="Jones J.T."/>
            <person name="Urwin P.E."/>
        </authorList>
    </citation>
    <scope>NUCLEOTIDE SEQUENCE [LARGE SCALE GENOMIC DNA]</scope>
    <source>
        <strain evidence="15">Lindley</strain>
    </source>
</reference>
<keyword evidence="6" id="KW-0067">ATP-binding</keyword>
<dbReference type="AlphaFoldDB" id="A0A183CH04"/>
<reference evidence="16" key="3">
    <citation type="submission" date="2016-06" db="UniProtKB">
        <authorList>
            <consortium name="WormBaseParasite"/>
        </authorList>
    </citation>
    <scope>IDENTIFICATION</scope>
</reference>
<dbReference type="Pfam" id="PF00122">
    <property type="entry name" value="E1-E2_ATPase"/>
    <property type="match status" value="1"/>
</dbReference>
<evidence type="ECO:0000256" key="8">
    <source>
        <dbReference type="ARBA" id="ARBA00022951"/>
    </source>
</evidence>
<evidence type="ECO:0000256" key="9">
    <source>
        <dbReference type="ARBA" id="ARBA00022967"/>
    </source>
</evidence>
<dbReference type="GO" id="GO:0005524">
    <property type="term" value="F:ATP binding"/>
    <property type="evidence" value="ECO:0007669"/>
    <property type="project" value="UniProtKB-KW"/>
</dbReference>
<dbReference type="WBParaSite" id="GPLIN_001216000">
    <property type="protein sequence ID" value="GPLIN_001216000"/>
    <property type="gene ID" value="GPLIN_001216000"/>
</dbReference>
<evidence type="ECO:0000256" key="4">
    <source>
        <dbReference type="ARBA" id="ARBA00022692"/>
    </source>
</evidence>
<dbReference type="SUPFAM" id="SSF81653">
    <property type="entry name" value="Calcium ATPase, transduction domain A"/>
    <property type="match status" value="1"/>
</dbReference>
<accession>A0A183CH04</accession>
<evidence type="ECO:0000256" key="13">
    <source>
        <dbReference type="SAM" id="Phobius"/>
    </source>
</evidence>
<protein>
    <recommendedName>
        <fullName evidence="2">P-type Ca(2+) transporter</fullName>
        <ecNumber evidence="2">7.2.2.10</ecNumber>
    </recommendedName>
</protein>
<keyword evidence="9" id="KW-1278">Translocase</keyword>
<evidence type="ECO:0000256" key="3">
    <source>
        <dbReference type="ARBA" id="ARBA00022553"/>
    </source>
</evidence>
<dbReference type="Gene3D" id="1.20.1110.10">
    <property type="entry name" value="Calcium-transporting ATPase, transmembrane domain"/>
    <property type="match status" value="1"/>
</dbReference>
<dbReference type="NCBIfam" id="TIGR01494">
    <property type="entry name" value="ATPase_P-type"/>
    <property type="match status" value="1"/>
</dbReference>
<feature type="domain" description="Cation-transporting P-type ATPase N-terminal" evidence="14">
    <location>
        <begin position="7"/>
        <end position="80"/>
    </location>
</feature>
<dbReference type="Pfam" id="PF00690">
    <property type="entry name" value="Cation_ATPase_N"/>
    <property type="match status" value="1"/>
</dbReference>
<name>A0A183CH04_GLOPA</name>
<evidence type="ECO:0000256" key="10">
    <source>
        <dbReference type="ARBA" id="ARBA00022989"/>
    </source>
</evidence>
<keyword evidence="10 13" id="KW-1133">Transmembrane helix</keyword>
<keyword evidence="8" id="KW-0703">Sarcoplasmic reticulum</keyword>
<feature type="transmembrane region" description="Helical" evidence="13">
    <location>
        <begin position="93"/>
        <end position="113"/>
    </location>
</feature>
<comment type="subcellular location">
    <subcellularLocation>
        <location evidence="1">Sarcoplasmic reticulum membrane</location>
        <topology evidence="1">Multi-pass membrane protein</topology>
    </subcellularLocation>
</comment>
<dbReference type="SUPFAM" id="SSF81665">
    <property type="entry name" value="Calcium ATPase, transmembrane domain M"/>
    <property type="match status" value="1"/>
</dbReference>
<dbReference type="GO" id="GO:0005388">
    <property type="term" value="F:P-type calcium transporter activity"/>
    <property type="evidence" value="ECO:0007669"/>
    <property type="project" value="UniProtKB-EC"/>
</dbReference>
<keyword evidence="3" id="KW-0597">Phosphoprotein</keyword>